<dbReference type="GO" id="GO:0000271">
    <property type="term" value="P:polysaccharide biosynthetic process"/>
    <property type="evidence" value="ECO:0007669"/>
    <property type="project" value="TreeGrafter"/>
</dbReference>
<dbReference type="PANTHER" id="PTHR23028">
    <property type="entry name" value="ACETYLTRANSFERASE"/>
    <property type="match status" value="1"/>
</dbReference>
<keyword evidence="1" id="KW-1133">Transmembrane helix</keyword>
<dbReference type="PANTHER" id="PTHR23028:SF53">
    <property type="entry name" value="ACYL_TRANSF_3 DOMAIN-CONTAINING PROTEIN"/>
    <property type="match status" value="1"/>
</dbReference>
<keyword evidence="1" id="KW-0812">Transmembrane</keyword>
<proteinExistence type="predicted"/>
<accession>A0A8J8N954</accession>
<dbReference type="EMBL" id="RRYP01040024">
    <property type="protein sequence ID" value="TNV67654.1"/>
    <property type="molecule type" value="Genomic_DNA"/>
</dbReference>
<evidence type="ECO:0000256" key="1">
    <source>
        <dbReference type="SAM" id="Phobius"/>
    </source>
</evidence>
<dbReference type="Proteomes" id="UP000785679">
    <property type="component" value="Unassembled WGS sequence"/>
</dbReference>
<evidence type="ECO:0000313" key="3">
    <source>
        <dbReference type="EMBL" id="TNV67654.1"/>
    </source>
</evidence>
<evidence type="ECO:0000259" key="2">
    <source>
        <dbReference type="Pfam" id="PF01757"/>
    </source>
</evidence>
<keyword evidence="4" id="KW-1185">Reference proteome</keyword>
<sequence>MSTSSEKPVRHIASIDGLRAIAVAAVVLYHLGISWLPGGFLGVDLFFVISGYVITRLILDSINKSGALDLRGFYWARLRRLYPGF</sequence>
<evidence type="ECO:0000313" key="4">
    <source>
        <dbReference type="Proteomes" id="UP000785679"/>
    </source>
</evidence>
<organism evidence="3 4">
    <name type="scientific">Halteria grandinella</name>
    <dbReference type="NCBI Taxonomy" id="5974"/>
    <lineage>
        <taxon>Eukaryota</taxon>
        <taxon>Sar</taxon>
        <taxon>Alveolata</taxon>
        <taxon>Ciliophora</taxon>
        <taxon>Intramacronucleata</taxon>
        <taxon>Spirotrichea</taxon>
        <taxon>Stichotrichia</taxon>
        <taxon>Sporadotrichida</taxon>
        <taxon>Halteriidae</taxon>
        <taxon>Halteria</taxon>
    </lineage>
</organism>
<protein>
    <recommendedName>
        <fullName evidence="2">Acyltransferase 3 domain-containing protein</fullName>
    </recommendedName>
</protein>
<dbReference type="InterPro" id="IPR002656">
    <property type="entry name" value="Acyl_transf_3_dom"/>
</dbReference>
<dbReference type="GO" id="GO:0016020">
    <property type="term" value="C:membrane"/>
    <property type="evidence" value="ECO:0007669"/>
    <property type="project" value="TreeGrafter"/>
</dbReference>
<feature type="domain" description="Acyltransferase 3" evidence="2">
    <location>
        <begin position="12"/>
        <end position="83"/>
    </location>
</feature>
<dbReference type="GO" id="GO:0016747">
    <property type="term" value="F:acyltransferase activity, transferring groups other than amino-acyl groups"/>
    <property type="evidence" value="ECO:0007669"/>
    <property type="project" value="InterPro"/>
</dbReference>
<dbReference type="Pfam" id="PF01757">
    <property type="entry name" value="Acyl_transf_3"/>
    <property type="match status" value="1"/>
</dbReference>
<keyword evidence="1" id="KW-0472">Membrane</keyword>
<feature type="transmembrane region" description="Helical" evidence="1">
    <location>
        <begin position="12"/>
        <end position="33"/>
    </location>
</feature>
<name>A0A8J8N954_HALGN</name>
<gene>
    <name evidence="3" type="ORF">FGO68_gene8840</name>
</gene>
<dbReference type="InterPro" id="IPR050879">
    <property type="entry name" value="Acyltransferase_3"/>
</dbReference>
<reference evidence="3" key="1">
    <citation type="submission" date="2019-06" db="EMBL/GenBank/DDBJ databases">
        <authorList>
            <person name="Zheng W."/>
        </authorList>
    </citation>
    <scope>NUCLEOTIDE SEQUENCE</scope>
    <source>
        <strain evidence="3">QDHG01</strain>
    </source>
</reference>
<comment type="caution">
    <text evidence="3">The sequence shown here is derived from an EMBL/GenBank/DDBJ whole genome shotgun (WGS) entry which is preliminary data.</text>
</comment>
<dbReference type="AlphaFoldDB" id="A0A8J8N954"/>
<dbReference type="OrthoDB" id="10061508at2759"/>